<evidence type="ECO:0000256" key="4">
    <source>
        <dbReference type="RuleBase" id="RU361279"/>
    </source>
</evidence>
<keyword evidence="4" id="KW-0460">Magnesium</keyword>
<keyword evidence="3 4" id="KW-0067">ATP-binding</keyword>
<comment type="caution">
    <text evidence="5">The sequence shown here is derived from an EMBL/GenBank/DDBJ whole genome shotgun (WGS) entry which is preliminary data.</text>
</comment>
<dbReference type="Gene3D" id="3.40.50.10420">
    <property type="entry name" value="NagB/RpiA/CoA transferase-like"/>
    <property type="match status" value="1"/>
</dbReference>
<dbReference type="NCBIfam" id="TIGR02727">
    <property type="entry name" value="MTHFS_bact"/>
    <property type="match status" value="1"/>
</dbReference>
<dbReference type="InterPro" id="IPR002698">
    <property type="entry name" value="FTHF_cligase"/>
</dbReference>
<proteinExistence type="inferred from homology"/>
<keyword evidence="2 4" id="KW-0547">Nucleotide-binding</keyword>
<evidence type="ECO:0000256" key="3">
    <source>
        <dbReference type="ARBA" id="ARBA00022840"/>
    </source>
</evidence>
<keyword evidence="5" id="KW-0436">Ligase</keyword>
<evidence type="ECO:0000256" key="1">
    <source>
        <dbReference type="ARBA" id="ARBA00010638"/>
    </source>
</evidence>
<dbReference type="EC" id="6.3.3.2" evidence="4"/>
<dbReference type="PANTHER" id="PTHR23407">
    <property type="entry name" value="ATPASE INHIBITOR/5-FORMYLTETRAHYDROFOLATE CYCLO-LIGASE"/>
    <property type="match status" value="1"/>
</dbReference>
<dbReference type="PIRSF" id="PIRSF006806">
    <property type="entry name" value="FTHF_cligase"/>
    <property type="match status" value="1"/>
</dbReference>
<gene>
    <name evidence="5" type="ORF">PQG45_00450</name>
</gene>
<comment type="cofactor">
    <cofactor evidence="4">
        <name>Mg(2+)</name>
        <dbReference type="ChEBI" id="CHEBI:18420"/>
    </cofactor>
</comment>
<sequence>MNKSRLRQLALARRKNVSARIFALLNESAQQEFMDFITSFPQPRIIMSFQPIVERKEVQMETIHQTLWSLGHKLCFPRVEGEDSMLAYFVQKEDTFITSAWGIKEPNPLMHTKITATDIDLIIIPLLAFDSKGNRVGYGKGFYDRFLMDCRPDAIKIGICLDEAVQRIDDVEAHDIPLDLCITPTGIHLFDGFYQKNPFDSEFKP</sequence>
<comment type="similarity">
    <text evidence="1 4">Belongs to the 5-formyltetrahydrofolate cyclo-ligase family.</text>
</comment>
<keyword evidence="4" id="KW-0479">Metal-binding</keyword>
<name>A0ABU3TNP9_9BACT</name>
<dbReference type="EMBL" id="JAVNWW010000001">
    <property type="protein sequence ID" value="MDU0807496.1"/>
    <property type="molecule type" value="Genomic_DNA"/>
</dbReference>
<organism evidence="5 6">
    <name type="scientific">Aquirufa regiilacus</name>
    <dbReference type="NCBI Taxonomy" id="3024868"/>
    <lineage>
        <taxon>Bacteria</taxon>
        <taxon>Pseudomonadati</taxon>
        <taxon>Bacteroidota</taxon>
        <taxon>Cytophagia</taxon>
        <taxon>Cytophagales</taxon>
        <taxon>Flectobacillaceae</taxon>
        <taxon>Aquirufa</taxon>
    </lineage>
</organism>
<dbReference type="Proteomes" id="UP001249959">
    <property type="component" value="Unassembled WGS sequence"/>
</dbReference>
<dbReference type="PANTHER" id="PTHR23407:SF1">
    <property type="entry name" value="5-FORMYLTETRAHYDROFOLATE CYCLO-LIGASE"/>
    <property type="match status" value="1"/>
</dbReference>
<keyword evidence="6" id="KW-1185">Reference proteome</keyword>
<dbReference type="InterPro" id="IPR037171">
    <property type="entry name" value="NagB/RpiA_transferase-like"/>
</dbReference>
<dbReference type="InterPro" id="IPR024185">
    <property type="entry name" value="FTHF_cligase-like_sf"/>
</dbReference>
<dbReference type="SUPFAM" id="SSF100950">
    <property type="entry name" value="NagB/RpiA/CoA transferase-like"/>
    <property type="match status" value="1"/>
</dbReference>
<reference evidence="5 6" key="1">
    <citation type="submission" date="2023-09" db="EMBL/GenBank/DDBJ databases">
        <title>Aquirufa genomes.</title>
        <authorList>
            <person name="Pitt A."/>
        </authorList>
    </citation>
    <scope>NUCLEOTIDE SEQUENCE [LARGE SCALE GENOMIC DNA]</scope>
    <source>
        <strain evidence="5 6">LEOWEIH-7C</strain>
    </source>
</reference>
<accession>A0ABU3TNP9</accession>
<dbReference type="RefSeq" id="WP_316070059.1">
    <property type="nucleotide sequence ID" value="NZ_JAVNWW010000001.1"/>
</dbReference>
<dbReference type="GO" id="GO:0030272">
    <property type="term" value="F:5-formyltetrahydrofolate cyclo-ligase activity"/>
    <property type="evidence" value="ECO:0007669"/>
    <property type="project" value="UniProtKB-EC"/>
</dbReference>
<comment type="catalytic activity">
    <reaction evidence="4">
        <text>(6S)-5-formyl-5,6,7,8-tetrahydrofolate + ATP = (6R)-5,10-methenyltetrahydrofolate + ADP + phosphate</text>
        <dbReference type="Rhea" id="RHEA:10488"/>
        <dbReference type="ChEBI" id="CHEBI:30616"/>
        <dbReference type="ChEBI" id="CHEBI:43474"/>
        <dbReference type="ChEBI" id="CHEBI:57455"/>
        <dbReference type="ChEBI" id="CHEBI:57457"/>
        <dbReference type="ChEBI" id="CHEBI:456216"/>
        <dbReference type="EC" id="6.3.3.2"/>
    </reaction>
</comment>
<evidence type="ECO:0000256" key="2">
    <source>
        <dbReference type="ARBA" id="ARBA00022741"/>
    </source>
</evidence>
<evidence type="ECO:0000313" key="6">
    <source>
        <dbReference type="Proteomes" id="UP001249959"/>
    </source>
</evidence>
<dbReference type="Pfam" id="PF01812">
    <property type="entry name" value="5-FTHF_cyc-lig"/>
    <property type="match status" value="1"/>
</dbReference>
<evidence type="ECO:0000313" key="5">
    <source>
        <dbReference type="EMBL" id="MDU0807496.1"/>
    </source>
</evidence>
<protein>
    <recommendedName>
        <fullName evidence="4">5-formyltetrahydrofolate cyclo-ligase</fullName>
        <ecNumber evidence="4">6.3.3.2</ecNumber>
    </recommendedName>
</protein>